<keyword evidence="4 8" id="KW-0808">Transferase</keyword>
<sequence>MEHCLSLSRLTPVLPPLKPGWVWLVGAGPGDPGLLTLLAVHALSQADVVVHDALIDGRVLGLARPGATLIHAGKRGGKPSPSQPDISARLVELARAGQRVVRLKGGDPFVFGRGAEEARVLARAGVPFRVVPGVTAGIGGLAYAGIPATTRDTNAAVTFVTGHAASGDVPDALDWAALARLPVLVFYMAHKHLATIVDHLKAGGRAGDSPAAFLVDATTATQKVFRTTLDQAVADRDRLGVVPPALFVVGDVVPLADELTWWTPPERTPTESALSSPFLSEATGPGLLG</sequence>
<comment type="similarity">
    <text evidence="1 8">Belongs to the precorrin methyltransferase family.</text>
</comment>
<keyword evidence="6" id="KW-0627">Porphyrin biosynthesis</keyword>
<dbReference type="CDD" id="cd11642">
    <property type="entry name" value="SUMT"/>
    <property type="match status" value="1"/>
</dbReference>
<evidence type="ECO:0000313" key="11">
    <source>
        <dbReference type="EMBL" id="GEO81687.1"/>
    </source>
</evidence>
<dbReference type="OrthoDB" id="9815856at2"/>
<dbReference type="EC" id="2.1.1.107" evidence="2"/>
<dbReference type="Pfam" id="PF00590">
    <property type="entry name" value="TP_methylase"/>
    <property type="match status" value="1"/>
</dbReference>
<protein>
    <recommendedName>
        <fullName evidence="2">uroporphyrinogen-III C-methyltransferase</fullName>
        <ecNumber evidence="2">2.1.1.107</ecNumber>
    </recommendedName>
</protein>
<dbReference type="GO" id="GO:0004851">
    <property type="term" value="F:uroporphyrin-III C-methyltransferase activity"/>
    <property type="evidence" value="ECO:0007669"/>
    <property type="project" value="UniProtKB-EC"/>
</dbReference>
<dbReference type="NCBIfam" id="TIGR01469">
    <property type="entry name" value="cobA_cysG_Cterm"/>
    <property type="match status" value="1"/>
</dbReference>
<comment type="caution">
    <text evidence="11">The sequence shown here is derived from an EMBL/GenBank/DDBJ whole genome shotgun (WGS) entry which is preliminary data.</text>
</comment>
<accession>A0A512H8B3</accession>
<evidence type="ECO:0000256" key="1">
    <source>
        <dbReference type="ARBA" id="ARBA00005879"/>
    </source>
</evidence>
<keyword evidence="12" id="KW-1185">Reference proteome</keyword>
<name>A0A512H8B3_9PROT</name>
<feature type="domain" description="Tetrapyrrole methylase" evidence="10">
    <location>
        <begin position="22"/>
        <end position="232"/>
    </location>
</feature>
<keyword evidence="5" id="KW-0949">S-adenosyl-L-methionine</keyword>
<dbReference type="GO" id="GO:0019354">
    <property type="term" value="P:siroheme biosynthetic process"/>
    <property type="evidence" value="ECO:0007669"/>
    <property type="project" value="UniProtKB-UniPathway"/>
</dbReference>
<feature type="region of interest" description="Disordered" evidence="9">
    <location>
        <begin position="264"/>
        <end position="289"/>
    </location>
</feature>
<dbReference type="InterPro" id="IPR050161">
    <property type="entry name" value="Siro_Cobalamin_biosynth"/>
</dbReference>
<organism evidence="11 12">
    <name type="scientific">Pararhodospirillum oryzae</name>
    <dbReference type="NCBI Taxonomy" id="478448"/>
    <lineage>
        <taxon>Bacteria</taxon>
        <taxon>Pseudomonadati</taxon>
        <taxon>Pseudomonadota</taxon>
        <taxon>Alphaproteobacteria</taxon>
        <taxon>Rhodospirillales</taxon>
        <taxon>Rhodospirillaceae</taxon>
        <taxon>Pararhodospirillum</taxon>
    </lineage>
</organism>
<dbReference type="InterPro" id="IPR000878">
    <property type="entry name" value="4pyrrol_Mease"/>
</dbReference>
<evidence type="ECO:0000256" key="8">
    <source>
        <dbReference type="RuleBase" id="RU003960"/>
    </source>
</evidence>
<dbReference type="UniPathway" id="UPA00262">
    <property type="reaction ID" value="UER00211"/>
</dbReference>
<evidence type="ECO:0000256" key="3">
    <source>
        <dbReference type="ARBA" id="ARBA00022603"/>
    </source>
</evidence>
<dbReference type="Gene3D" id="3.30.950.10">
    <property type="entry name" value="Methyltransferase, Cobalt-precorrin-4 Transmethylase, Domain 2"/>
    <property type="match status" value="1"/>
</dbReference>
<dbReference type="PANTHER" id="PTHR45790:SF3">
    <property type="entry name" value="S-ADENOSYL-L-METHIONINE-DEPENDENT UROPORPHYRINOGEN III METHYLTRANSFERASE, CHLOROPLASTIC"/>
    <property type="match status" value="1"/>
</dbReference>
<dbReference type="AlphaFoldDB" id="A0A512H8B3"/>
<proteinExistence type="inferred from homology"/>
<evidence type="ECO:0000259" key="10">
    <source>
        <dbReference type="Pfam" id="PF00590"/>
    </source>
</evidence>
<dbReference type="PROSITE" id="PS00840">
    <property type="entry name" value="SUMT_2"/>
    <property type="match status" value="1"/>
</dbReference>
<evidence type="ECO:0000313" key="12">
    <source>
        <dbReference type="Proteomes" id="UP000321567"/>
    </source>
</evidence>
<dbReference type="NCBIfam" id="NF004790">
    <property type="entry name" value="PRK06136.1"/>
    <property type="match status" value="1"/>
</dbReference>
<dbReference type="Proteomes" id="UP000321567">
    <property type="component" value="Unassembled WGS sequence"/>
</dbReference>
<dbReference type="FunFam" id="3.40.1010.10:FF:000001">
    <property type="entry name" value="Siroheme synthase"/>
    <property type="match status" value="1"/>
</dbReference>
<dbReference type="Gene3D" id="3.40.1010.10">
    <property type="entry name" value="Cobalt-precorrin-4 Transmethylase, Domain 1"/>
    <property type="match status" value="1"/>
</dbReference>
<keyword evidence="3 8" id="KW-0489">Methyltransferase</keyword>
<evidence type="ECO:0000256" key="5">
    <source>
        <dbReference type="ARBA" id="ARBA00022691"/>
    </source>
</evidence>
<dbReference type="RefSeq" id="WP_147163713.1">
    <property type="nucleotide sequence ID" value="NZ_BJZO01000044.1"/>
</dbReference>
<dbReference type="InterPro" id="IPR003043">
    <property type="entry name" value="Uropor_MeTrfase_CS"/>
</dbReference>
<gene>
    <name evidence="11" type="ORF">ROR02_18180</name>
</gene>
<evidence type="ECO:0000256" key="6">
    <source>
        <dbReference type="ARBA" id="ARBA00023244"/>
    </source>
</evidence>
<evidence type="ECO:0000256" key="7">
    <source>
        <dbReference type="ARBA" id="ARBA00025705"/>
    </source>
</evidence>
<dbReference type="GO" id="GO:0032259">
    <property type="term" value="P:methylation"/>
    <property type="evidence" value="ECO:0007669"/>
    <property type="project" value="UniProtKB-KW"/>
</dbReference>
<evidence type="ECO:0000256" key="9">
    <source>
        <dbReference type="SAM" id="MobiDB-lite"/>
    </source>
</evidence>
<dbReference type="PANTHER" id="PTHR45790">
    <property type="entry name" value="SIROHEME SYNTHASE-RELATED"/>
    <property type="match status" value="1"/>
</dbReference>
<dbReference type="SUPFAM" id="SSF53790">
    <property type="entry name" value="Tetrapyrrole methylase"/>
    <property type="match status" value="1"/>
</dbReference>
<dbReference type="InterPro" id="IPR014776">
    <property type="entry name" value="4pyrrole_Mease_sub2"/>
</dbReference>
<dbReference type="InterPro" id="IPR006366">
    <property type="entry name" value="CobA/CysG_C"/>
</dbReference>
<dbReference type="InterPro" id="IPR014777">
    <property type="entry name" value="4pyrrole_Mease_sub1"/>
</dbReference>
<evidence type="ECO:0000256" key="4">
    <source>
        <dbReference type="ARBA" id="ARBA00022679"/>
    </source>
</evidence>
<reference evidence="11 12" key="1">
    <citation type="submission" date="2019-07" db="EMBL/GenBank/DDBJ databases">
        <title>Whole genome shotgun sequence of Rhodospirillum oryzae NBRC 107573.</title>
        <authorList>
            <person name="Hosoyama A."/>
            <person name="Uohara A."/>
            <person name="Ohji S."/>
            <person name="Ichikawa N."/>
        </authorList>
    </citation>
    <scope>NUCLEOTIDE SEQUENCE [LARGE SCALE GENOMIC DNA]</scope>
    <source>
        <strain evidence="11 12">NBRC 107573</strain>
    </source>
</reference>
<dbReference type="EMBL" id="BJZO01000044">
    <property type="protein sequence ID" value="GEO81687.1"/>
    <property type="molecule type" value="Genomic_DNA"/>
</dbReference>
<dbReference type="InterPro" id="IPR035996">
    <property type="entry name" value="4pyrrol_Methylase_sf"/>
</dbReference>
<comment type="pathway">
    <text evidence="7">Porphyrin-containing compound metabolism; siroheme biosynthesis; precorrin-2 from uroporphyrinogen III: step 1/1.</text>
</comment>
<evidence type="ECO:0000256" key="2">
    <source>
        <dbReference type="ARBA" id="ARBA00012162"/>
    </source>
</evidence>